<dbReference type="Proteomes" id="UP001595891">
    <property type="component" value="Unassembled WGS sequence"/>
</dbReference>
<feature type="region of interest" description="Disordered" evidence="5">
    <location>
        <begin position="185"/>
        <end position="241"/>
    </location>
</feature>
<evidence type="ECO:0000256" key="4">
    <source>
        <dbReference type="PROSITE-ProRule" id="PRU00335"/>
    </source>
</evidence>
<keyword evidence="3" id="KW-0804">Transcription</keyword>
<evidence type="ECO:0000256" key="3">
    <source>
        <dbReference type="ARBA" id="ARBA00023163"/>
    </source>
</evidence>
<evidence type="ECO:0000259" key="6">
    <source>
        <dbReference type="PROSITE" id="PS50977"/>
    </source>
</evidence>
<feature type="compositionally biased region" description="Low complexity" evidence="5">
    <location>
        <begin position="197"/>
        <end position="207"/>
    </location>
</feature>
<feature type="compositionally biased region" description="Low complexity" evidence="5">
    <location>
        <begin position="222"/>
        <end position="240"/>
    </location>
</feature>
<comment type="caution">
    <text evidence="7">The sequence shown here is derived from an EMBL/GenBank/DDBJ whole genome shotgun (WGS) entry which is preliminary data.</text>
</comment>
<dbReference type="PANTHER" id="PTHR30055:SF234">
    <property type="entry name" value="HTH-TYPE TRANSCRIPTIONAL REGULATOR BETI"/>
    <property type="match status" value="1"/>
</dbReference>
<evidence type="ECO:0000256" key="1">
    <source>
        <dbReference type="ARBA" id="ARBA00023015"/>
    </source>
</evidence>
<dbReference type="InterPro" id="IPR006120">
    <property type="entry name" value="Resolvase_HTH_dom"/>
</dbReference>
<dbReference type="PRINTS" id="PR00455">
    <property type="entry name" value="HTHTETR"/>
</dbReference>
<name>A0ABV9ESN6_9ACTN</name>
<dbReference type="Gene3D" id="1.10.10.60">
    <property type="entry name" value="Homeodomain-like"/>
    <property type="match status" value="1"/>
</dbReference>
<reference evidence="8" key="1">
    <citation type="journal article" date="2019" name="Int. J. Syst. Evol. Microbiol.">
        <title>The Global Catalogue of Microorganisms (GCM) 10K type strain sequencing project: providing services to taxonomists for standard genome sequencing and annotation.</title>
        <authorList>
            <consortium name="The Broad Institute Genomics Platform"/>
            <consortium name="The Broad Institute Genome Sequencing Center for Infectious Disease"/>
            <person name="Wu L."/>
            <person name="Ma J."/>
        </authorList>
    </citation>
    <scope>NUCLEOTIDE SEQUENCE [LARGE SCALE GENOMIC DNA]</scope>
    <source>
        <strain evidence="8">CCUG 49560</strain>
    </source>
</reference>
<evidence type="ECO:0000256" key="5">
    <source>
        <dbReference type="SAM" id="MobiDB-lite"/>
    </source>
</evidence>
<sequence>MNERPAEDTRTRILRTALELFGGRGYERTSVREIAERVGLTKTAVLYHFSTKADILVALATPIIADLEAALDVGTAPGDPRTRWSVIEGLLETYLTHRDVLHMVMQDMRVLTQEPVFHRFVDMMTLANHLVAGPSAGLADQVRAAQAIAMLSDPVILLARTPTGPLRLAVLDGVRRLYAVAPETAPETVPGAPPESVPEAPSEAAVPEAPPEPAPETPPDTTPKAADQAAPGRRAGRPGAMTPEMIGAARRMHASGAHTMAEIAAAVGVSRATLYRHLPV</sequence>
<feature type="DNA-binding region" description="H-T-H motif" evidence="4">
    <location>
        <begin position="30"/>
        <end position="49"/>
    </location>
</feature>
<dbReference type="Pfam" id="PF02796">
    <property type="entry name" value="HTH_7"/>
    <property type="match status" value="1"/>
</dbReference>
<evidence type="ECO:0000256" key="2">
    <source>
        <dbReference type="ARBA" id="ARBA00023125"/>
    </source>
</evidence>
<organism evidence="7 8">
    <name type="scientific">Sphaerisporangium corydalis</name>
    <dbReference type="NCBI Taxonomy" id="1441875"/>
    <lineage>
        <taxon>Bacteria</taxon>
        <taxon>Bacillati</taxon>
        <taxon>Actinomycetota</taxon>
        <taxon>Actinomycetes</taxon>
        <taxon>Streptosporangiales</taxon>
        <taxon>Streptosporangiaceae</taxon>
        <taxon>Sphaerisporangium</taxon>
    </lineage>
</organism>
<dbReference type="InterPro" id="IPR050109">
    <property type="entry name" value="HTH-type_TetR-like_transc_reg"/>
</dbReference>
<keyword evidence="8" id="KW-1185">Reference proteome</keyword>
<dbReference type="Gene3D" id="1.10.357.10">
    <property type="entry name" value="Tetracycline Repressor, domain 2"/>
    <property type="match status" value="1"/>
</dbReference>
<protein>
    <submittedName>
        <fullName evidence="7">TetR family transcriptional regulator</fullName>
    </submittedName>
</protein>
<gene>
    <name evidence="7" type="ORF">ACFO8L_36400</name>
</gene>
<keyword evidence="2 4" id="KW-0238">DNA-binding</keyword>
<evidence type="ECO:0000313" key="8">
    <source>
        <dbReference type="Proteomes" id="UP001595891"/>
    </source>
</evidence>
<keyword evidence="1" id="KW-0805">Transcription regulation</keyword>
<dbReference type="EMBL" id="JBHSFN010000035">
    <property type="protein sequence ID" value="MFC4591622.1"/>
    <property type="molecule type" value="Genomic_DNA"/>
</dbReference>
<accession>A0ABV9ESN6</accession>
<dbReference type="CDD" id="cd00569">
    <property type="entry name" value="HTH_Hin_like"/>
    <property type="match status" value="1"/>
</dbReference>
<dbReference type="SUPFAM" id="SSF46689">
    <property type="entry name" value="Homeodomain-like"/>
    <property type="match status" value="2"/>
</dbReference>
<dbReference type="InterPro" id="IPR001647">
    <property type="entry name" value="HTH_TetR"/>
</dbReference>
<dbReference type="Pfam" id="PF00440">
    <property type="entry name" value="TetR_N"/>
    <property type="match status" value="1"/>
</dbReference>
<feature type="domain" description="HTH tetR-type" evidence="6">
    <location>
        <begin position="7"/>
        <end position="67"/>
    </location>
</feature>
<dbReference type="InterPro" id="IPR009057">
    <property type="entry name" value="Homeodomain-like_sf"/>
</dbReference>
<proteinExistence type="predicted"/>
<feature type="compositionally biased region" description="Pro residues" evidence="5">
    <location>
        <begin position="208"/>
        <end position="221"/>
    </location>
</feature>
<dbReference type="PANTHER" id="PTHR30055">
    <property type="entry name" value="HTH-TYPE TRANSCRIPTIONAL REGULATOR RUTR"/>
    <property type="match status" value="1"/>
</dbReference>
<dbReference type="PROSITE" id="PS50977">
    <property type="entry name" value="HTH_TETR_2"/>
    <property type="match status" value="1"/>
</dbReference>
<dbReference type="RefSeq" id="WP_262847025.1">
    <property type="nucleotide sequence ID" value="NZ_JANZYP010000056.1"/>
</dbReference>
<evidence type="ECO:0000313" key="7">
    <source>
        <dbReference type="EMBL" id="MFC4591622.1"/>
    </source>
</evidence>